<dbReference type="OrthoDB" id="5593964at2"/>
<reference evidence="3 4" key="1">
    <citation type="submission" date="2017-11" db="EMBL/GenBank/DDBJ databases">
        <title>Draft genome sequence of environmental isolate Aeromonas cavernicola sp. nov. MDC 2508.</title>
        <authorList>
            <person name="Colston S.M."/>
            <person name="Navarro A."/>
            <person name="Martinez-Murcia A.J."/>
            <person name="Graf J."/>
        </authorList>
    </citation>
    <scope>NUCLEOTIDE SEQUENCE [LARGE SCALE GENOMIC DNA]</scope>
    <source>
        <strain evidence="3 4">MDC 2508</strain>
    </source>
</reference>
<protein>
    <submittedName>
        <fullName evidence="3">Uncharacterized protein</fullName>
    </submittedName>
</protein>
<dbReference type="AlphaFoldDB" id="A0A2H9U7V7"/>
<evidence type="ECO:0000313" key="4">
    <source>
        <dbReference type="Proteomes" id="UP000235861"/>
    </source>
</evidence>
<sequence>MHLIKRIALVLITLVIALTLLGASVNMADTTTPAGTQTHSQSQLDTRHDNLVKFIGTQQQHLLRLEQALRGDNHANDARYELVQSWFNLTILQLLLGMLLLIPLLYHKHYFRDCFATIHRRRLQRQHLQYRFSQRTLTA</sequence>
<keyword evidence="4" id="KW-1185">Reference proteome</keyword>
<gene>
    <name evidence="3" type="ORF">CUC53_03935</name>
</gene>
<dbReference type="RefSeq" id="WP_100292938.1">
    <property type="nucleotide sequence ID" value="NZ_PGGC01000036.1"/>
</dbReference>
<evidence type="ECO:0000256" key="1">
    <source>
        <dbReference type="SAM" id="Phobius"/>
    </source>
</evidence>
<evidence type="ECO:0000313" key="3">
    <source>
        <dbReference type="EMBL" id="PJG60059.1"/>
    </source>
</evidence>
<keyword evidence="1" id="KW-1133">Transmembrane helix</keyword>
<name>A0A2H9U7V7_9GAMM</name>
<organism evidence="3 4">
    <name type="scientific">Aeromonas cavernicola</name>
    <dbReference type="NCBI Taxonomy" id="1006623"/>
    <lineage>
        <taxon>Bacteria</taxon>
        <taxon>Pseudomonadati</taxon>
        <taxon>Pseudomonadota</taxon>
        <taxon>Gammaproteobacteria</taxon>
        <taxon>Aeromonadales</taxon>
        <taxon>Aeromonadaceae</taxon>
        <taxon>Aeromonas</taxon>
    </lineage>
</organism>
<proteinExistence type="predicted"/>
<feature type="signal peptide" evidence="2">
    <location>
        <begin position="1"/>
        <end position="28"/>
    </location>
</feature>
<keyword evidence="1" id="KW-0472">Membrane</keyword>
<evidence type="ECO:0000256" key="2">
    <source>
        <dbReference type="SAM" id="SignalP"/>
    </source>
</evidence>
<accession>A0A2H9U7V7</accession>
<feature type="chain" id="PRO_5014186120" evidence="2">
    <location>
        <begin position="29"/>
        <end position="139"/>
    </location>
</feature>
<feature type="transmembrane region" description="Helical" evidence="1">
    <location>
        <begin position="86"/>
        <end position="106"/>
    </location>
</feature>
<dbReference type="EMBL" id="PGGC01000036">
    <property type="protein sequence ID" value="PJG60059.1"/>
    <property type="molecule type" value="Genomic_DNA"/>
</dbReference>
<comment type="caution">
    <text evidence="3">The sequence shown here is derived from an EMBL/GenBank/DDBJ whole genome shotgun (WGS) entry which is preliminary data.</text>
</comment>
<dbReference type="Proteomes" id="UP000235861">
    <property type="component" value="Unassembled WGS sequence"/>
</dbReference>
<keyword evidence="1" id="KW-0812">Transmembrane</keyword>
<keyword evidence="2" id="KW-0732">Signal</keyword>